<keyword evidence="1" id="KW-1133">Transmembrane helix</keyword>
<dbReference type="AlphaFoldDB" id="A0A382Y371"/>
<sequence length="74" mass="7731">MHVSIAVVVVATICACMLQQGIEDKYVFGLLLAVTLGMLALEKVNKAILVLLGSGLALLLAFSPLGFPDKIMGS</sequence>
<gene>
    <name evidence="2" type="ORF">METZ01_LOCUS429802</name>
</gene>
<keyword evidence="1" id="KW-0472">Membrane</keyword>
<accession>A0A382Y371</accession>
<keyword evidence="1" id="KW-0812">Transmembrane</keyword>
<evidence type="ECO:0000313" key="2">
    <source>
        <dbReference type="EMBL" id="SVD76948.1"/>
    </source>
</evidence>
<proteinExistence type="predicted"/>
<name>A0A382Y371_9ZZZZ</name>
<feature type="non-terminal residue" evidence="2">
    <location>
        <position position="74"/>
    </location>
</feature>
<protein>
    <submittedName>
        <fullName evidence="2">Uncharacterized protein</fullName>
    </submittedName>
</protein>
<dbReference type="EMBL" id="UINC01172067">
    <property type="protein sequence ID" value="SVD76948.1"/>
    <property type="molecule type" value="Genomic_DNA"/>
</dbReference>
<feature type="transmembrane region" description="Helical" evidence="1">
    <location>
        <begin position="48"/>
        <end position="67"/>
    </location>
</feature>
<feature type="transmembrane region" description="Helical" evidence="1">
    <location>
        <begin position="25"/>
        <end position="41"/>
    </location>
</feature>
<reference evidence="2" key="1">
    <citation type="submission" date="2018-05" db="EMBL/GenBank/DDBJ databases">
        <authorList>
            <person name="Lanie J.A."/>
            <person name="Ng W.-L."/>
            <person name="Kazmierczak K.M."/>
            <person name="Andrzejewski T.M."/>
            <person name="Davidsen T.M."/>
            <person name="Wayne K.J."/>
            <person name="Tettelin H."/>
            <person name="Glass J.I."/>
            <person name="Rusch D."/>
            <person name="Podicherti R."/>
            <person name="Tsui H.-C.T."/>
            <person name="Winkler M.E."/>
        </authorList>
    </citation>
    <scope>NUCLEOTIDE SEQUENCE</scope>
</reference>
<evidence type="ECO:0000256" key="1">
    <source>
        <dbReference type="SAM" id="Phobius"/>
    </source>
</evidence>
<organism evidence="2">
    <name type="scientific">marine metagenome</name>
    <dbReference type="NCBI Taxonomy" id="408172"/>
    <lineage>
        <taxon>unclassified sequences</taxon>
        <taxon>metagenomes</taxon>
        <taxon>ecological metagenomes</taxon>
    </lineage>
</organism>